<dbReference type="InterPro" id="IPR036661">
    <property type="entry name" value="Luciferase-like_sf"/>
</dbReference>
<protein>
    <submittedName>
        <fullName evidence="3">5,10-methylenetetrahydromethanopterin reductase</fullName>
    </submittedName>
</protein>
<dbReference type="SUPFAM" id="SSF51679">
    <property type="entry name" value="Bacterial luciferase-like"/>
    <property type="match status" value="1"/>
</dbReference>
<organism evidence="3 4">
    <name type="scientific">Pseudonocardia endophytica</name>
    <dbReference type="NCBI Taxonomy" id="401976"/>
    <lineage>
        <taxon>Bacteria</taxon>
        <taxon>Bacillati</taxon>
        <taxon>Actinomycetota</taxon>
        <taxon>Actinomycetes</taxon>
        <taxon>Pseudonocardiales</taxon>
        <taxon>Pseudonocardiaceae</taxon>
        <taxon>Pseudonocardia</taxon>
    </lineage>
</organism>
<dbReference type="PANTHER" id="PTHR43244:SF1">
    <property type="entry name" value="5,10-METHYLENETETRAHYDROMETHANOPTERIN REDUCTASE"/>
    <property type="match status" value="1"/>
</dbReference>
<dbReference type="InterPro" id="IPR011251">
    <property type="entry name" value="Luciferase-like_dom"/>
</dbReference>
<dbReference type="Gene3D" id="3.20.20.30">
    <property type="entry name" value="Luciferase-like domain"/>
    <property type="match status" value="1"/>
</dbReference>
<accession>A0A4R1HI18</accession>
<evidence type="ECO:0000256" key="1">
    <source>
        <dbReference type="ARBA" id="ARBA00023002"/>
    </source>
</evidence>
<gene>
    <name evidence="3" type="ORF">EV378_3894</name>
</gene>
<evidence type="ECO:0000313" key="3">
    <source>
        <dbReference type="EMBL" id="TCK19950.1"/>
    </source>
</evidence>
<feature type="domain" description="Luciferase-like" evidence="2">
    <location>
        <begin position="17"/>
        <end position="192"/>
    </location>
</feature>
<dbReference type="RefSeq" id="WP_207908805.1">
    <property type="nucleotide sequence ID" value="NZ_SMFZ01000002.1"/>
</dbReference>
<keyword evidence="4" id="KW-1185">Reference proteome</keyword>
<dbReference type="Pfam" id="PF00296">
    <property type="entry name" value="Bac_luciferase"/>
    <property type="match status" value="1"/>
</dbReference>
<evidence type="ECO:0000313" key="4">
    <source>
        <dbReference type="Proteomes" id="UP000295560"/>
    </source>
</evidence>
<reference evidence="3 4" key="1">
    <citation type="submission" date="2019-03" db="EMBL/GenBank/DDBJ databases">
        <title>Sequencing the genomes of 1000 actinobacteria strains.</title>
        <authorList>
            <person name="Klenk H.-P."/>
        </authorList>
    </citation>
    <scope>NUCLEOTIDE SEQUENCE [LARGE SCALE GENOMIC DNA]</scope>
    <source>
        <strain evidence="3 4">DSM 44969</strain>
    </source>
</reference>
<proteinExistence type="predicted"/>
<name>A0A4R1HI18_PSEEN</name>
<dbReference type="InterPro" id="IPR050564">
    <property type="entry name" value="F420-G6PD/mer"/>
</dbReference>
<dbReference type="Proteomes" id="UP000295560">
    <property type="component" value="Unassembled WGS sequence"/>
</dbReference>
<dbReference type="EMBL" id="SMFZ01000002">
    <property type="protein sequence ID" value="TCK19950.1"/>
    <property type="molecule type" value="Genomic_DNA"/>
</dbReference>
<dbReference type="GO" id="GO:0016705">
    <property type="term" value="F:oxidoreductase activity, acting on paired donors, with incorporation or reduction of molecular oxygen"/>
    <property type="evidence" value="ECO:0007669"/>
    <property type="project" value="InterPro"/>
</dbReference>
<evidence type="ECO:0000259" key="2">
    <source>
        <dbReference type="Pfam" id="PF00296"/>
    </source>
</evidence>
<comment type="caution">
    <text evidence="3">The sequence shown here is derived from an EMBL/GenBank/DDBJ whole genome shotgun (WGS) entry which is preliminary data.</text>
</comment>
<dbReference type="AlphaFoldDB" id="A0A4R1HI18"/>
<dbReference type="PANTHER" id="PTHR43244">
    <property type="match status" value="1"/>
</dbReference>
<keyword evidence="1" id="KW-0560">Oxidoreductase</keyword>
<sequence length="323" mass="34758">MALTRSCALNTSLDSPEHARIAEELGYARAWFYDSPALCADVWMQLARAADLTETIGLGTGVLVPALRHPMVTATAIANLVELAGRDRVCVGFGTGFTGRLTLGQRPSRWPDVARYMSVVKALLRGELVEWDGATITMMHYPGFAAARPIELPFVAAAMGPKGLTVAREEADGLFSVPEPVPGFDWCVNLTLGTVLDEAEDPGSGRAIAAAGHAASLWLHFAMEFDRLDMVPDGERWAAAYADIPEETRHIELHDGHLWAVNERDRPFVTGEVLAASGAAMSPAGWRERLAQLEAAGATEIAYQPAGPDVPRELEAFAKAMHG</sequence>